<feature type="compositionally biased region" description="Basic and acidic residues" evidence="7">
    <location>
        <begin position="45"/>
        <end position="58"/>
    </location>
</feature>
<reference evidence="10" key="2">
    <citation type="submission" date="2025-08" db="UniProtKB">
        <authorList>
            <consortium name="Ensembl"/>
        </authorList>
    </citation>
    <scope>IDENTIFICATION</scope>
</reference>
<evidence type="ECO:0000256" key="3">
    <source>
        <dbReference type="ARBA" id="ARBA00022737"/>
    </source>
</evidence>
<dbReference type="InterPro" id="IPR008979">
    <property type="entry name" value="Galactose-bd-like_sf"/>
</dbReference>
<feature type="compositionally biased region" description="Low complexity" evidence="7">
    <location>
        <begin position="60"/>
        <end position="72"/>
    </location>
</feature>
<dbReference type="CDD" id="cd00057">
    <property type="entry name" value="FA58C"/>
    <property type="match status" value="2"/>
</dbReference>
<feature type="domain" description="EGF-like" evidence="9">
    <location>
        <begin position="269"/>
        <end position="305"/>
    </location>
</feature>
<feature type="compositionally biased region" description="Pro residues" evidence="7">
    <location>
        <begin position="13"/>
        <end position="37"/>
    </location>
</feature>
<reference evidence="10" key="1">
    <citation type="submission" date="2018-09" db="EMBL/GenBank/DDBJ databases">
        <title>Common duck and Muscovy duck high density SNP chip.</title>
        <authorList>
            <person name="Vignal A."/>
            <person name="Thebault N."/>
            <person name="Warren W.C."/>
        </authorList>
    </citation>
    <scope>NUCLEOTIDE SEQUENCE [LARGE SCALE GENOMIC DNA]</scope>
</reference>
<dbReference type="GO" id="GO:0005509">
    <property type="term" value="F:calcium ion binding"/>
    <property type="evidence" value="ECO:0007669"/>
    <property type="project" value="InterPro"/>
</dbReference>
<feature type="disulfide bond" evidence="6">
    <location>
        <begin position="257"/>
        <end position="266"/>
    </location>
</feature>
<organism evidence="10 11">
    <name type="scientific">Cairina moschata</name>
    <name type="common">Muscovy duck</name>
    <dbReference type="NCBI Taxonomy" id="8855"/>
    <lineage>
        <taxon>Eukaryota</taxon>
        <taxon>Metazoa</taxon>
        <taxon>Chordata</taxon>
        <taxon>Craniata</taxon>
        <taxon>Vertebrata</taxon>
        <taxon>Euteleostomi</taxon>
        <taxon>Archelosauria</taxon>
        <taxon>Archosauria</taxon>
        <taxon>Dinosauria</taxon>
        <taxon>Saurischia</taxon>
        <taxon>Theropoda</taxon>
        <taxon>Coelurosauria</taxon>
        <taxon>Aves</taxon>
        <taxon>Neognathae</taxon>
        <taxon>Galloanserae</taxon>
        <taxon>Anseriformes</taxon>
        <taxon>Anatidae</taxon>
        <taxon>Anatinae</taxon>
        <taxon>Cairina</taxon>
    </lineage>
</organism>
<dbReference type="PROSITE" id="PS50022">
    <property type="entry name" value="FA58C_3"/>
    <property type="match status" value="2"/>
</dbReference>
<keyword evidence="11" id="KW-1185">Reference proteome</keyword>
<dbReference type="PROSITE" id="PS01186">
    <property type="entry name" value="EGF_2"/>
    <property type="match status" value="2"/>
</dbReference>
<feature type="domain" description="F5/8 type C" evidence="8">
    <location>
        <begin position="469"/>
        <end position="626"/>
    </location>
</feature>
<comment type="caution">
    <text evidence="6">Lacks conserved residue(s) required for the propagation of feature annotation.</text>
</comment>
<keyword evidence="1 6" id="KW-0245">EGF-like domain</keyword>
<dbReference type="InterPro" id="IPR050633">
    <property type="entry name" value="Neuropilin_MCO_CoagFactor"/>
</dbReference>
<feature type="compositionally biased region" description="Low complexity" evidence="7">
    <location>
        <begin position="135"/>
        <end position="146"/>
    </location>
</feature>
<feature type="region of interest" description="Disordered" evidence="7">
    <location>
        <begin position="101"/>
        <end position="147"/>
    </location>
</feature>
<dbReference type="PROSITE" id="PS50026">
    <property type="entry name" value="EGF_3"/>
    <property type="match status" value="3"/>
</dbReference>
<dbReference type="PANTHER" id="PTHR46806">
    <property type="entry name" value="F5/8 TYPE C DOMAIN-CONTAINING PROTEIN"/>
    <property type="match status" value="1"/>
</dbReference>
<dbReference type="PROSITE" id="PS01187">
    <property type="entry name" value="EGF_CA"/>
    <property type="match status" value="1"/>
</dbReference>
<keyword evidence="5" id="KW-0325">Glycoprotein</keyword>
<dbReference type="Gene3D" id="2.10.25.10">
    <property type="entry name" value="Laminin"/>
    <property type="match status" value="3"/>
</dbReference>
<feature type="domain" description="EGF-like" evidence="9">
    <location>
        <begin position="224"/>
        <end position="267"/>
    </location>
</feature>
<dbReference type="InterPro" id="IPR000742">
    <property type="entry name" value="EGF"/>
</dbReference>
<dbReference type="Proteomes" id="UP000694556">
    <property type="component" value="Chromosome Z"/>
</dbReference>
<keyword evidence="4 6" id="KW-1015">Disulfide bond</keyword>
<dbReference type="PROSITE" id="PS01286">
    <property type="entry name" value="FA58C_2"/>
    <property type="match status" value="2"/>
</dbReference>
<evidence type="ECO:0000313" key="11">
    <source>
        <dbReference type="Proteomes" id="UP000694556"/>
    </source>
</evidence>
<feature type="domain" description="F5/8 type C" evidence="8">
    <location>
        <begin position="308"/>
        <end position="464"/>
    </location>
</feature>
<keyword evidence="3" id="KW-0677">Repeat</keyword>
<dbReference type="Gene3D" id="2.60.120.260">
    <property type="entry name" value="Galactose-binding domain-like"/>
    <property type="match status" value="2"/>
</dbReference>
<dbReference type="PROSITE" id="PS00022">
    <property type="entry name" value="EGF_1"/>
    <property type="match status" value="2"/>
</dbReference>
<feature type="disulfide bond" evidence="6">
    <location>
        <begin position="181"/>
        <end position="198"/>
    </location>
</feature>
<feature type="disulfide bond" evidence="6">
    <location>
        <begin position="200"/>
        <end position="209"/>
    </location>
</feature>
<proteinExistence type="predicted"/>
<evidence type="ECO:0000259" key="8">
    <source>
        <dbReference type="PROSITE" id="PS50022"/>
    </source>
</evidence>
<dbReference type="PROSITE" id="PS00010">
    <property type="entry name" value="ASX_HYDROXYL"/>
    <property type="match status" value="1"/>
</dbReference>
<dbReference type="Pfam" id="PF00008">
    <property type="entry name" value="EGF"/>
    <property type="match status" value="2"/>
</dbReference>
<sequence length="630" mass="68788">MQGAMWERAGGRTPPPLCPPPPAFLAPPLLPSPPEPLGGPCGRQAGREGRRAGGREAAEAEAAAGRRPAAGRCWRSGGGTWRARRGILLAAGRAAAAASGAALGPGAEPGGTSPASRLASRRRRSREEEEEEVEAPPAARSGRGCAAAGGEGTMSRTVLAWLALCGSLALARGDLCDSNPCRNGGICLSGLNDDFYSCECPEGFTDPNCSSVVEVASIEEEPTSAGPCLPNPCHNGGMCEISEAYRGDTFIGYVCKCPEGFNGIHCQHNVNECEAEPCKNGGICTDLVANYSCECPGEFMGRNCQQRCSGPLGIEGGIVSNQQITASSTHRALFGLQKWYPYYARLNKKGLVNAWTAAENDRWPWIQINLQKKMRVTGVITQGAKRIGSPEYVKSYKIAYSNDGKSWTMYKVKGTNEDMVFRGNVDNNTPYANSFTPPIKSQYVRLYPQVCRRHCTLRMELLGCELSGCSEPLGMKSGHIQDYQITASSVFRTLNMDMFAWEPRKARLDKQGKVNAWTSGHNDQSQWLQVDLLVPTKVTGIITQGAKDFGHVQFVGSYKLAYSNDGEHWIIYQDEKQKKDKVFQGNFDNDTHRKNVIDPPIYARHIRIIPWSWYGRITLRSELLGCTEED</sequence>
<dbReference type="FunFam" id="2.10.25.10:FF:000246">
    <property type="entry name" value="EGF-like repeat and discoidin I-like domain-containing protein 3"/>
    <property type="match status" value="1"/>
</dbReference>
<dbReference type="SUPFAM" id="SSF49785">
    <property type="entry name" value="Galactose-binding domain-like"/>
    <property type="match status" value="2"/>
</dbReference>
<dbReference type="InterPro" id="IPR018097">
    <property type="entry name" value="EGF_Ca-bd_CS"/>
</dbReference>
<feature type="compositionally biased region" description="Low complexity" evidence="7">
    <location>
        <begin position="101"/>
        <end position="118"/>
    </location>
</feature>
<dbReference type="InterPro" id="IPR000421">
    <property type="entry name" value="FA58C"/>
</dbReference>
<evidence type="ECO:0000256" key="7">
    <source>
        <dbReference type="SAM" id="MobiDB-lite"/>
    </source>
</evidence>
<feature type="region of interest" description="Disordered" evidence="7">
    <location>
        <begin position="1"/>
        <end position="76"/>
    </location>
</feature>
<dbReference type="PROSITE" id="PS01285">
    <property type="entry name" value="FA58C_1"/>
    <property type="match status" value="2"/>
</dbReference>
<dbReference type="Ensembl" id="ENSCMMT00000025480.1">
    <property type="protein sequence ID" value="ENSCMMP00000023273.1"/>
    <property type="gene ID" value="ENSCMMG00000014540.1"/>
</dbReference>
<evidence type="ECO:0000256" key="4">
    <source>
        <dbReference type="ARBA" id="ARBA00023157"/>
    </source>
</evidence>
<dbReference type="SUPFAM" id="SSF57196">
    <property type="entry name" value="EGF/Laminin"/>
    <property type="match status" value="3"/>
</dbReference>
<name>A0A8C3CNL6_CAIMO</name>
<dbReference type="GO" id="GO:0005886">
    <property type="term" value="C:plasma membrane"/>
    <property type="evidence" value="ECO:0007669"/>
    <property type="project" value="TreeGrafter"/>
</dbReference>
<evidence type="ECO:0000256" key="6">
    <source>
        <dbReference type="PROSITE-ProRule" id="PRU00076"/>
    </source>
</evidence>
<dbReference type="SMART" id="SM00181">
    <property type="entry name" value="EGF"/>
    <property type="match status" value="3"/>
</dbReference>
<evidence type="ECO:0000256" key="2">
    <source>
        <dbReference type="ARBA" id="ARBA00022729"/>
    </source>
</evidence>
<evidence type="ECO:0000256" key="1">
    <source>
        <dbReference type="ARBA" id="ARBA00022536"/>
    </source>
</evidence>
<feature type="disulfide bond" evidence="6">
    <location>
        <begin position="295"/>
        <end position="304"/>
    </location>
</feature>
<dbReference type="InterPro" id="IPR000152">
    <property type="entry name" value="EGF-type_Asp/Asn_hydroxyl_site"/>
</dbReference>
<dbReference type="InterPro" id="IPR001881">
    <property type="entry name" value="EGF-like_Ca-bd_dom"/>
</dbReference>
<accession>A0A8C3CNL6</accession>
<protein>
    <submittedName>
        <fullName evidence="10">EGF like repeats and discoidin domains 3</fullName>
    </submittedName>
</protein>
<evidence type="ECO:0000313" key="10">
    <source>
        <dbReference type="Ensembl" id="ENSCMMP00000023273.1"/>
    </source>
</evidence>
<dbReference type="SMART" id="SM00179">
    <property type="entry name" value="EGF_CA"/>
    <property type="match status" value="3"/>
</dbReference>
<feature type="domain" description="EGF-like" evidence="9">
    <location>
        <begin position="172"/>
        <end position="210"/>
    </location>
</feature>
<dbReference type="SMART" id="SM00231">
    <property type="entry name" value="FA58C"/>
    <property type="match status" value="2"/>
</dbReference>
<evidence type="ECO:0000259" key="9">
    <source>
        <dbReference type="PROSITE" id="PS50026"/>
    </source>
</evidence>
<keyword evidence="2" id="KW-0732">Signal</keyword>
<dbReference type="CDD" id="cd00054">
    <property type="entry name" value="EGF_CA"/>
    <property type="match status" value="3"/>
</dbReference>
<dbReference type="FunFam" id="2.60.120.260:FF:000002">
    <property type="entry name" value="Coagulation factor VIII"/>
    <property type="match status" value="2"/>
</dbReference>
<evidence type="ECO:0000256" key="5">
    <source>
        <dbReference type="ARBA" id="ARBA00023180"/>
    </source>
</evidence>
<dbReference type="GO" id="GO:0038023">
    <property type="term" value="F:signaling receptor activity"/>
    <property type="evidence" value="ECO:0007669"/>
    <property type="project" value="TreeGrafter"/>
</dbReference>
<dbReference type="AlphaFoldDB" id="A0A8C3CNL6"/>
<reference evidence="10" key="3">
    <citation type="submission" date="2025-09" db="UniProtKB">
        <authorList>
            <consortium name="Ensembl"/>
        </authorList>
    </citation>
    <scope>IDENTIFICATION</scope>
</reference>
<dbReference type="FunFam" id="2.10.25.10:FF:000012">
    <property type="entry name" value="Delta-like protein"/>
    <property type="match status" value="1"/>
</dbReference>
<dbReference type="Pfam" id="PF00754">
    <property type="entry name" value="F5_F8_type_C"/>
    <property type="match status" value="2"/>
</dbReference>
<dbReference type="PANTHER" id="PTHR46806:SF9">
    <property type="entry name" value="EGF-LIKE REPEAT AND DISCOIDIN I-LIKE DOMAIN-CONTAINING PROTEIN 3 PRECURSOR"/>
    <property type="match status" value="1"/>
</dbReference>